<dbReference type="SUPFAM" id="SSF52540">
    <property type="entry name" value="P-loop containing nucleoside triphosphate hydrolases"/>
    <property type="match status" value="1"/>
</dbReference>
<evidence type="ECO:0000313" key="8">
    <source>
        <dbReference type="WBParaSite" id="GPUH_0002374801-mRNA-1"/>
    </source>
</evidence>
<dbReference type="Gene3D" id="1.20.120.720">
    <property type="entry name" value="Myosin VI head, motor domain, U50 subdomain"/>
    <property type="match status" value="1"/>
</dbReference>
<proteinExistence type="inferred from homology"/>
<dbReference type="AlphaFoldDB" id="A0A183ERX7"/>
<dbReference type="PROSITE" id="PS51456">
    <property type="entry name" value="MYOSIN_MOTOR"/>
    <property type="match status" value="1"/>
</dbReference>
<dbReference type="SMART" id="SM00242">
    <property type="entry name" value="MYSc"/>
    <property type="match status" value="1"/>
</dbReference>
<evidence type="ECO:0000256" key="2">
    <source>
        <dbReference type="ARBA" id="ARBA00022840"/>
    </source>
</evidence>
<dbReference type="WBParaSite" id="GPUH_0002374801-mRNA-1">
    <property type="protein sequence ID" value="GPUH_0002374801-mRNA-1"/>
    <property type="gene ID" value="GPUH_0002374801"/>
</dbReference>
<dbReference type="Gene3D" id="3.40.850.10">
    <property type="entry name" value="Kinesin motor domain"/>
    <property type="match status" value="1"/>
</dbReference>
<accession>A0A183ERX7</accession>
<comment type="caution">
    <text evidence="6">Lacks conserved residue(s) required for the propagation of feature annotation.</text>
</comment>
<keyword evidence="1" id="KW-0547">Nucleotide-binding</keyword>
<evidence type="ECO:0000256" key="5">
    <source>
        <dbReference type="ARBA" id="ARBA00023203"/>
    </source>
</evidence>
<dbReference type="GO" id="GO:0030048">
    <property type="term" value="P:actin filament-based movement"/>
    <property type="evidence" value="ECO:0007669"/>
    <property type="project" value="TreeGrafter"/>
</dbReference>
<sequence>LFERKLYGLFDLLDNEARLPRSSAQHFTTVAHATHKENPYLVHPQSSRHHRAMREDEGFIVCHYASDVCYNTAQFLDKNNDTLHASLQCLMQQSRKVMKRPPSKKPQYQHKDLLELASFLQGTHFVRCIKPNSEMKPGQFDGGQILVQLRCAGMSSALKVMQSGFPSRISYLLLSDMYRDCLPKRLATLDAQMLCKVRRMRYFGTNKTV</sequence>
<keyword evidence="5 6" id="KW-0009">Actin-binding</keyword>
<dbReference type="GO" id="GO:0007015">
    <property type="term" value="P:actin filament organization"/>
    <property type="evidence" value="ECO:0007669"/>
    <property type="project" value="TreeGrafter"/>
</dbReference>
<dbReference type="GO" id="GO:0005886">
    <property type="term" value="C:plasma membrane"/>
    <property type="evidence" value="ECO:0007669"/>
    <property type="project" value="TreeGrafter"/>
</dbReference>
<dbReference type="PANTHER" id="PTHR13140">
    <property type="entry name" value="MYOSIN"/>
    <property type="match status" value="1"/>
</dbReference>
<name>A0A183ERX7_9BILA</name>
<dbReference type="PANTHER" id="PTHR13140:SF745">
    <property type="entry name" value="UNCONVENTIONAL MYOSIN-VI"/>
    <property type="match status" value="1"/>
</dbReference>
<reference evidence="8" key="1">
    <citation type="submission" date="2016-06" db="UniProtKB">
        <authorList>
            <consortium name="WormBaseParasite"/>
        </authorList>
    </citation>
    <scope>IDENTIFICATION</scope>
</reference>
<comment type="similarity">
    <text evidence="6">Belongs to the TRAFAC class myosin-kinesin ATPase superfamily. Myosin family.</text>
</comment>
<keyword evidence="3 6" id="KW-0518">Myosin</keyword>
<dbReference type="GO" id="GO:0030139">
    <property type="term" value="C:endocytic vesicle"/>
    <property type="evidence" value="ECO:0007669"/>
    <property type="project" value="TreeGrafter"/>
</dbReference>
<evidence type="ECO:0000256" key="4">
    <source>
        <dbReference type="ARBA" id="ARBA00023175"/>
    </source>
</evidence>
<dbReference type="Pfam" id="PF00063">
    <property type="entry name" value="Myosin_head"/>
    <property type="match status" value="2"/>
</dbReference>
<dbReference type="InterPro" id="IPR027417">
    <property type="entry name" value="P-loop_NTPase"/>
</dbReference>
<evidence type="ECO:0000256" key="1">
    <source>
        <dbReference type="ARBA" id="ARBA00022741"/>
    </source>
</evidence>
<dbReference type="GO" id="GO:0051015">
    <property type="term" value="F:actin filament binding"/>
    <property type="evidence" value="ECO:0007669"/>
    <property type="project" value="TreeGrafter"/>
</dbReference>
<evidence type="ECO:0000256" key="6">
    <source>
        <dbReference type="PROSITE-ProRule" id="PRU00782"/>
    </source>
</evidence>
<dbReference type="GO" id="GO:0016459">
    <property type="term" value="C:myosin complex"/>
    <property type="evidence" value="ECO:0007669"/>
    <property type="project" value="UniProtKB-KW"/>
</dbReference>
<protein>
    <submittedName>
        <fullName evidence="8">Myosin motor domain-containing protein</fullName>
    </submittedName>
</protein>
<evidence type="ECO:0000259" key="7">
    <source>
        <dbReference type="PROSITE" id="PS51456"/>
    </source>
</evidence>
<dbReference type="GO" id="GO:0005524">
    <property type="term" value="F:ATP binding"/>
    <property type="evidence" value="ECO:0007669"/>
    <property type="project" value="UniProtKB-KW"/>
</dbReference>
<evidence type="ECO:0000256" key="3">
    <source>
        <dbReference type="ARBA" id="ARBA00023123"/>
    </source>
</evidence>
<feature type="domain" description="Myosin motor" evidence="7">
    <location>
        <begin position="1"/>
        <end position="209"/>
    </location>
</feature>
<dbReference type="InterPro" id="IPR036961">
    <property type="entry name" value="Kinesin_motor_dom_sf"/>
</dbReference>
<keyword evidence="2" id="KW-0067">ATP-binding</keyword>
<dbReference type="Gene3D" id="1.20.58.530">
    <property type="match status" value="1"/>
</dbReference>
<keyword evidence="4" id="KW-0505">Motor protein</keyword>
<organism evidence="8">
    <name type="scientific">Gongylonema pulchrum</name>
    <dbReference type="NCBI Taxonomy" id="637853"/>
    <lineage>
        <taxon>Eukaryota</taxon>
        <taxon>Metazoa</taxon>
        <taxon>Ecdysozoa</taxon>
        <taxon>Nematoda</taxon>
        <taxon>Chromadorea</taxon>
        <taxon>Rhabditida</taxon>
        <taxon>Spirurina</taxon>
        <taxon>Spiruromorpha</taxon>
        <taxon>Spiruroidea</taxon>
        <taxon>Gongylonematidae</taxon>
        <taxon>Gongylonema</taxon>
    </lineage>
</organism>
<dbReference type="GO" id="GO:0000146">
    <property type="term" value="F:microfilament motor activity"/>
    <property type="evidence" value="ECO:0007669"/>
    <property type="project" value="TreeGrafter"/>
</dbReference>
<dbReference type="InterPro" id="IPR001609">
    <property type="entry name" value="Myosin_head_motor_dom-like"/>
</dbReference>